<dbReference type="InterPro" id="IPR037175">
    <property type="entry name" value="KFase_sf"/>
</dbReference>
<proteinExistence type="predicted"/>
<reference evidence="1 2" key="1">
    <citation type="submission" date="2014-11" db="EMBL/GenBank/DDBJ databases">
        <title>Draft Genome Sequences of Paenibacillus polymyxa NRRL B-30509 and Paenibacillus terrae NRRL B-30644, Strains from a Poultry Environment that Produce Tridecaptin A and Paenicidins.</title>
        <authorList>
            <person name="van Belkum M.J."/>
            <person name="Lohans C.T."/>
            <person name="Vederas J.C."/>
        </authorList>
    </citation>
    <scope>NUCLEOTIDE SEQUENCE [LARGE SCALE GENOMIC DNA]</scope>
    <source>
        <strain evidence="1 2">NRRL B-30644</strain>
    </source>
</reference>
<organism evidence="1 2">
    <name type="scientific">Paenibacillus terrae</name>
    <dbReference type="NCBI Taxonomy" id="159743"/>
    <lineage>
        <taxon>Bacteria</taxon>
        <taxon>Bacillati</taxon>
        <taxon>Bacillota</taxon>
        <taxon>Bacilli</taxon>
        <taxon>Bacillales</taxon>
        <taxon>Paenibacillaceae</taxon>
        <taxon>Paenibacillus</taxon>
    </lineage>
</organism>
<dbReference type="RefSeq" id="WP_044648915.1">
    <property type="nucleotide sequence ID" value="NZ_JTHP01000088.1"/>
</dbReference>
<dbReference type="OrthoDB" id="9796085at2"/>
<dbReference type="PANTHER" id="PTHR31118">
    <property type="entry name" value="CYCLASE-LIKE PROTEIN 2"/>
    <property type="match status" value="1"/>
</dbReference>
<sequence>MAEHLADILKLLKQKEWVDLSHAFYPEIPHFPVFDDVQVDTLFTHDDGFFVKQYRFPGQYGTHIDAPVHFVKGKRYLHELSLKELVLPLVVIDRSGAVAANPDYELTVADIVDFEKEHGRIVDQAFVAFRSDWSKRWPDSEAFSNKDAAGDAHSPGWSLEALRFLLEERNVAAIGHETLDTDSSVAYRKAGKLVGEYYILEQDRYQVEVLTNLDKVPATGAVIYNIVPSIQDSPGFPVRSFAILP</sequence>
<name>A0A0D7WUA4_9BACL</name>
<evidence type="ECO:0000313" key="2">
    <source>
        <dbReference type="Proteomes" id="UP000032534"/>
    </source>
</evidence>
<dbReference type="PANTHER" id="PTHR31118:SF12">
    <property type="entry name" value="CYCLASE-LIKE PROTEIN 2"/>
    <property type="match status" value="1"/>
</dbReference>
<accession>A0A0D7WUA4</accession>
<dbReference type="EMBL" id="JTHP01000088">
    <property type="protein sequence ID" value="KJD42756.1"/>
    <property type="molecule type" value="Genomic_DNA"/>
</dbReference>
<dbReference type="Pfam" id="PF04199">
    <property type="entry name" value="Cyclase"/>
    <property type="match status" value="1"/>
</dbReference>
<dbReference type="AlphaFoldDB" id="A0A0D7WUA4"/>
<comment type="caution">
    <text evidence="1">The sequence shown here is derived from an EMBL/GenBank/DDBJ whole genome shotgun (WGS) entry which is preliminary data.</text>
</comment>
<gene>
    <name evidence="1" type="ORF">QD47_26435</name>
</gene>
<keyword evidence="2" id="KW-1185">Reference proteome</keyword>
<protein>
    <submittedName>
        <fullName evidence="1">Cyclase</fullName>
    </submittedName>
</protein>
<dbReference type="SUPFAM" id="SSF102198">
    <property type="entry name" value="Putative cyclase"/>
    <property type="match status" value="1"/>
</dbReference>
<dbReference type="Gene3D" id="3.50.30.50">
    <property type="entry name" value="Putative cyclase"/>
    <property type="match status" value="1"/>
</dbReference>
<dbReference type="Proteomes" id="UP000032534">
    <property type="component" value="Unassembled WGS sequence"/>
</dbReference>
<dbReference type="GO" id="GO:0019441">
    <property type="term" value="P:L-tryptophan catabolic process to kynurenine"/>
    <property type="evidence" value="ECO:0007669"/>
    <property type="project" value="InterPro"/>
</dbReference>
<dbReference type="InterPro" id="IPR007325">
    <property type="entry name" value="KFase/CYL"/>
</dbReference>
<dbReference type="PATRIC" id="fig|159743.3.peg.5868"/>
<evidence type="ECO:0000313" key="1">
    <source>
        <dbReference type="EMBL" id="KJD42756.1"/>
    </source>
</evidence>
<dbReference type="GO" id="GO:0004061">
    <property type="term" value="F:arylformamidase activity"/>
    <property type="evidence" value="ECO:0007669"/>
    <property type="project" value="InterPro"/>
</dbReference>